<evidence type="ECO:0000313" key="2">
    <source>
        <dbReference type="EMBL" id="CUH81132.1"/>
    </source>
</evidence>
<sequence>MHRIYPLLIAALGCLSAAPLAAHPHVFVDTRLALEVDAAGLVQAVEVSWTYDEFETLLVLDEWQLDPDYDGILTAEERATLTGFDLNWGDLPGGDLFLSLGPQDGSPTVALGAPEAVAVTLAEGRITSVHRRALTVPVAADGLVLRAYDPTFFKAYTLIGFAEVPGCAGAVTPPDLNAAYSLVEELLFAMPESEAEARYPKVGRAFADTVQLRCGGS</sequence>
<dbReference type="Pfam" id="PF06226">
    <property type="entry name" value="DUF1007"/>
    <property type="match status" value="1"/>
</dbReference>
<dbReference type="RefSeq" id="WP_058291256.1">
    <property type="nucleotide sequence ID" value="NZ_CYSD01000042.1"/>
</dbReference>
<evidence type="ECO:0000256" key="1">
    <source>
        <dbReference type="SAM" id="SignalP"/>
    </source>
</evidence>
<gene>
    <name evidence="2" type="ORF">TRM7557_03256</name>
</gene>
<accession>A0A0P1GHF5</accession>
<keyword evidence="3" id="KW-1185">Reference proteome</keyword>
<feature type="chain" id="PRO_5006063443" evidence="1">
    <location>
        <begin position="22"/>
        <end position="217"/>
    </location>
</feature>
<feature type="signal peptide" evidence="1">
    <location>
        <begin position="1"/>
        <end position="21"/>
    </location>
</feature>
<reference evidence="2 3" key="1">
    <citation type="submission" date="2015-09" db="EMBL/GenBank/DDBJ databases">
        <authorList>
            <consortium name="Swine Surveillance"/>
        </authorList>
    </citation>
    <scope>NUCLEOTIDE SEQUENCE [LARGE SCALE GENOMIC DNA]</scope>
    <source>
        <strain evidence="2 3">CECT 7557</strain>
    </source>
</reference>
<dbReference type="STRING" id="928856.SAMN04488049_10292"/>
<keyword evidence="1" id="KW-0732">Signal</keyword>
<dbReference type="EMBL" id="CYSD01000042">
    <property type="protein sequence ID" value="CUH81132.1"/>
    <property type="molecule type" value="Genomic_DNA"/>
</dbReference>
<protein>
    <submittedName>
        <fullName evidence="2">ABC-type uncharacterized transport system, periplasmic component</fullName>
    </submittedName>
</protein>
<dbReference type="InterPro" id="IPR010412">
    <property type="entry name" value="DUF1007"/>
</dbReference>
<organism evidence="2 3">
    <name type="scientific">Tritonibacter multivorans</name>
    <dbReference type="NCBI Taxonomy" id="928856"/>
    <lineage>
        <taxon>Bacteria</taxon>
        <taxon>Pseudomonadati</taxon>
        <taxon>Pseudomonadota</taxon>
        <taxon>Alphaproteobacteria</taxon>
        <taxon>Rhodobacterales</taxon>
        <taxon>Paracoccaceae</taxon>
        <taxon>Tritonibacter</taxon>
    </lineage>
</organism>
<dbReference type="OrthoDB" id="1679673at2"/>
<name>A0A0P1GHF5_9RHOB</name>
<proteinExistence type="predicted"/>
<dbReference type="AlphaFoldDB" id="A0A0P1GHF5"/>
<evidence type="ECO:0000313" key="3">
    <source>
        <dbReference type="Proteomes" id="UP000052022"/>
    </source>
</evidence>
<dbReference type="Proteomes" id="UP000052022">
    <property type="component" value="Unassembled WGS sequence"/>
</dbReference>